<evidence type="ECO:0000313" key="1">
    <source>
        <dbReference type="EMBL" id="MDJ1136787.1"/>
    </source>
</evidence>
<keyword evidence="1" id="KW-0560">Oxidoreductase</keyword>
<sequence>MYDSPQPEPGVPPSQDEPTAAAEVCHTVIIGAGMSGVAAAIRLRQAGIEDFVVLERSDDVGGTWRDNRYPGAACDVPGHLYAYSFAPAPQWRTTLPTAREIHRYLRRCVTDFGLVRHLRLNSEVEQARWDAPEGRWDIRAVGGRYRSRFLVVATGLLSEPHVPELAGLDTFRGPVLHTARWDDSCNWAGKRVALIGTGASAVQCVPHLAKASGALSVYQRTPPWVLPRLQRRVPAVESALYRRRPRLRRFVRAAVYWLRESWLLCFTGPAHRAVGAGAAVLARAHVRRQVPERELRRRLTPSYPLGCKRVLLSNDYYPALRRTGVELVTDPIAHLSPDAVVTRDGTVRPTDVVVLGTGFQADQPAVARRIVGHAEQRLSDAWSGGMAADRNVMVPGFPNMFLLLGPNSGLGHSSLTLLLEAQLDYVLDCFGQLARRGLAEVEVLSETYSAYSSWLHERARRTVWSRGGCHSWYLDSRSGRNTALWPLSVRGYRALTRRFHTAGHRVRAEER</sequence>
<proteinExistence type="predicted"/>
<dbReference type="PRINTS" id="PR00368">
    <property type="entry name" value="FADPNR"/>
</dbReference>
<dbReference type="PANTHER" id="PTHR42877">
    <property type="entry name" value="L-ORNITHINE N(5)-MONOOXYGENASE-RELATED"/>
    <property type="match status" value="1"/>
</dbReference>
<dbReference type="PRINTS" id="PR00469">
    <property type="entry name" value="PNDRDTASEII"/>
</dbReference>
<evidence type="ECO:0000313" key="2">
    <source>
        <dbReference type="Proteomes" id="UP001214441"/>
    </source>
</evidence>
<dbReference type="EC" id="1.14.13.-" evidence="1"/>
<keyword evidence="2" id="KW-1185">Reference proteome</keyword>
<dbReference type="GO" id="GO:0016491">
    <property type="term" value="F:oxidoreductase activity"/>
    <property type="evidence" value="ECO:0007669"/>
    <property type="project" value="UniProtKB-KW"/>
</dbReference>
<dbReference type="Proteomes" id="UP001214441">
    <property type="component" value="Unassembled WGS sequence"/>
</dbReference>
<dbReference type="Pfam" id="PF13738">
    <property type="entry name" value="Pyr_redox_3"/>
    <property type="match status" value="1"/>
</dbReference>
<gene>
    <name evidence="1" type="ORF">NMN56_033530</name>
</gene>
<dbReference type="PANTHER" id="PTHR42877:SF4">
    <property type="entry name" value="FAD_NAD(P)-BINDING DOMAIN-CONTAINING PROTEIN-RELATED"/>
    <property type="match status" value="1"/>
</dbReference>
<protein>
    <submittedName>
        <fullName evidence="1">NAD(P)/FAD-dependent oxidoreductase</fullName>
        <ecNumber evidence="1">1.14.13.-</ecNumber>
    </submittedName>
</protein>
<name>A0ABT7A623_9ACTN</name>
<dbReference type="Gene3D" id="3.50.50.60">
    <property type="entry name" value="FAD/NAD(P)-binding domain"/>
    <property type="match status" value="2"/>
</dbReference>
<dbReference type="SUPFAM" id="SSF51905">
    <property type="entry name" value="FAD/NAD(P)-binding domain"/>
    <property type="match status" value="2"/>
</dbReference>
<dbReference type="InterPro" id="IPR051209">
    <property type="entry name" value="FAD-bind_Monooxygenase_sf"/>
</dbReference>
<comment type="caution">
    <text evidence="1">The sequence shown here is derived from an EMBL/GenBank/DDBJ whole genome shotgun (WGS) entry which is preliminary data.</text>
</comment>
<dbReference type="EMBL" id="JANCPR020000046">
    <property type="protein sequence ID" value="MDJ1136787.1"/>
    <property type="molecule type" value="Genomic_DNA"/>
</dbReference>
<organism evidence="1 2">
    <name type="scientific">Streptomyces iconiensis</name>
    <dbReference type="NCBI Taxonomy" id="1384038"/>
    <lineage>
        <taxon>Bacteria</taxon>
        <taxon>Bacillati</taxon>
        <taxon>Actinomycetota</taxon>
        <taxon>Actinomycetes</taxon>
        <taxon>Kitasatosporales</taxon>
        <taxon>Streptomycetaceae</taxon>
        <taxon>Streptomyces</taxon>
    </lineage>
</organism>
<dbReference type="InterPro" id="IPR036188">
    <property type="entry name" value="FAD/NAD-bd_sf"/>
</dbReference>
<dbReference type="RefSeq" id="WP_274043380.1">
    <property type="nucleotide sequence ID" value="NZ_JANCPR020000046.1"/>
</dbReference>
<accession>A0ABT7A623</accession>
<reference evidence="1 2" key="1">
    <citation type="submission" date="2023-05" db="EMBL/GenBank/DDBJ databases">
        <title>Streptantibioticus silvisoli sp. nov., acidotolerant actinomycetes 1 from pine litter.</title>
        <authorList>
            <person name="Swiecimska M."/>
            <person name="Golinska P."/>
            <person name="Sangal V."/>
            <person name="Wachnowicz B."/>
            <person name="Goodfellow M."/>
        </authorList>
    </citation>
    <scope>NUCLEOTIDE SEQUENCE [LARGE SCALE GENOMIC DNA]</scope>
    <source>
        <strain evidence="1 2">DSM 42109</strain>
    </source>
</reference>